<dbReference type="InterPro" id="IPR013103">
    <property type="entry name" value="RVT_2"/>
</dbReference>
<comment type="caution">
    <text evidence="2">The sequence shown here is derived from an EMBL/GenBank/DDBJ whole genome shotgun (WGS) entry which is preliminary data.</text>
</comment>
<gene>
    <name evidence="2" type="ORF">Sradi_0218800</name>
</gene>
<reference evidence="2" key="2">
    <citation type="journal article" date="2024" name="Plant">
        <title>Genomic evolution and insights into agronomic trait innovations of Sesamum species.</title>
        <authorList>
            <person name="Miao H."/>
            <person name="Wang L."/>
            <person name="Qu L."/>
            <person name="Liu H."/>
            <person name="Sun Y."/>
            <person name="Le M."/>
            <person name="Wang Q."/>
            <person name="Wei S."/>
            <person name="Zheng Y."/>
            <person name="Lin W."/>
            <person name="Duan Y."/>
            <person name="Cao H."/>
            <person name="Xiong S."/>
            <person name="Wang X."/>
            <person name="Wei L."/>
            <person name="Li C."/>
            <person name="Ma Q."/>
            <person name="Ju M."/>
            <person name="Zhao R."/>
            <person name="Li G."/>
            <person name="Mu C."/>
            <person name="Tian Q."/>
            <person name="Mei H."/>
            <person name="Zhang T."/>
            <person name="Gao T."/>
            <person name="Zhang H."/>
        </authorList>
    </citation>
    <scope>NUCLEOTIDE SEQUENCE</scope>
    <source>
        <strain evidence="2">G02</strain>
    </source>
</reference>
<dbReference type="AlphaFoldDB" id="A0AAW2VZL1"/>
<dbReference type="SUPFAM" id="SSF56672">
    <property type="entry name" value="DNA/RNA polymerases"/>
    <property type="match status" value="1"/>
</dbReference>
<protein>
    <submittedName>
        <fullName evidence="2">Retrovirus-related Pol polyprotein from transposon RE1</fullName>
    </submittedName>
</protein>
<dbReference type="Pfam" id="PF07727">
    <property type="entry name" value="RVT_2"/>
    <property type="match status" value="1"/>
</dbReference>
<dbReference type="InterPro" id="IPR043502">
    <property type="entry name" value="DNA/RNA_pol_sf"/>
</dbReference>
<dbReference type="PANTHER" id="PTHR11439:SF470">
    <property type="entry name" value="CYSTEINE-RICH RLK (RECEPTOR-LIKE PROTEIN KINASE) 8"/>
    <property type="match status" value="1"/>
</dbReference>
<name>A0AAW2VZL1_SESRA</name>
<dbReference type="PANTHER" id="PTHR11439">
    <property type="entry name" value="GAG-POL-RELATED RETROTRANSPOSON"/>
    <property type="match status" value="1"/>
</dbReference>
<evidence type="ECO:0000313" key="2">
    <source>
        <dbReference type="EMBL" id="KAL0435109.1"/>
    </source>
</evidence>
<dbReference type="EMBL" id="JACGWJ010000002">
    <property type="protein sequence ID" value="KAL0435109.1"/>
    <property type="molecule type" value="Genomic_DNA"/>
</dbReference>
<proteinExistence type="predicted"/>
<reference evidence="2" key="1">
    <citation type="submission" date="2020-06" db="EMBL/GenBank/DDBJ databases">
        <authorList>
            <person name="Li T."/>
            <person name="Hu X."/>
            <person name="Zhang T."/>
            <person name="Song X."/>
            <person name="Zhang H."/>
            <person name="Dai N."/>
            <person name="Sheng W."/>
            <person name="Hou X."/>
            <person name="Wei L."/>
        </authorList>
    </citation>
    <scope>NUCLEOTIDE SEQUENCE</scope>
    <source>
        <strain evidence="2">G02</strain>
        <tissue evidence="2">Leaf</tissue>
    </source>
</reference>
<evidence type="ECO:0000259" key="1">
    <source>
        <dbReference type="Pfam" id="PF07727"/>
    </source>
</evidence>
<organism evidence="2">
    <name type="scientific">Sesamum radiatum</name>
    <name type="common">Black benniseed</name>
    <dbReference type="NCBI Taxonomy" id="300843"/>
    <lineage>
        <taxon>Eukaryota</taxon>
        <taxon>Viridiplantae</taxon>
        <taxon>Streptophyta</taxon>
        <taxon>Embryophyta</taxon>
        <taxon>Tracheophyta</taxon>
        <taxon>Spermatophyta</taxon>
        <taxon>Magnoliopsida</taxon>
        <taxon>eudicotyledons</taxon>
        <taxon>Gunneridae</taxon>
        <taxon>Pentapetalae</taxon>
        <taxon>asterids</taxon>
        <taxon>lamiids</taxon>
        <taxon>Lamiales</taxon>
        <taxon>Pedaliaceae</taxon>
        <taxon>Sesamum</taxon>
    </lineage>
</organism>
<feature type="domain" description="Reverse transcriptase Ty1/copia-type" evidence="1">
    <location>
        <begin position="137"/>
        <end position="379"/>
    </location>
</feature>
<accession>A0AAW2VZL1</accession>
<sequence length="433" mass="48903">MQEPLPVSFLQHSPPTDIVPLPVIPLTANTDSLPSSRPSSPIVPTIRLALGSTLSSTPIPTLQRSTRQTSKPGWLADYECNCTIHSSFCSPTTYDSAHIRFFALLSSIQEPRTYSQTCKNPHWVEAMEKGIYALKNNEIWELTILPPDKRAISSKWVFKLKMNPDGSVKRYKARLVAKGYNQIEGVDYFDSFSPIAKTVTVRVLLTIAIIKSWSFFQVDVNNTFLHGHLDEDVYMTPPAGYTKARSGQVCKLKRSLYGLKQTSRQWNLELTTKLLEFGFQQSPHGHCLFFKRSDSCFIVLLVYVDDILLTSSSTTEIYAVKTYLDHLFTIKGLGPAKYFLGLQLARSDHGLLVTQTKYLTDILDDENLMDAKPASTPLLPGFKFCHEDGSLLPSPDKYRRLVGRLLYLSFSRLDISFAVQQLSQFLQHPRTSH</sequence>